<evidence type="ECO:0000313" key="1">
    <source>
        <dbReference type="EMBL" id="GID14875.1"/>
    </source>
</evidence>
<accession>A0A8J3JAH5</accession>
<dbReference type="EMBL" id="BOMB01000034">
    <property type="protein sequence ID" value="GID14875.1"/>
    <property type="molecule type" value="Genomic_DNA"/>
</dbReference>
<reference evidence="1" key="1">
    <citation type="submission" date="2021-01" db="EMBL/GenBank/DDBJ databases">
        <title>Whole genome shotgun sequence of Actinocatenispora rupis NBRC 107355.</title>
        <authorList>
            <person name="Komaki H."/>
            <person name="Tamura T."/>
        </authorList>
    </citation>
    <scope>NUCLEOTIDE SEQUENCE</scope>
    <source>
        <strain evidence="1">NBRC 107355</strain>
    </source>
</reference>
<dbReference type="Proteomes" id="UP000612808">
    <property type="component" value="Unassembled WGS sequence"/>
</dbReference>
<proteinExistence type="predicted"/>
<dbReference type="AlphaFoldDB" id="A0A8J3JAH5"/>
<name>A0A8J3JAH5_9ACTN</name>
<organism evidence="1 2">
    <name type="scientific">Actinocatenispora rupis</name>
    <dbReference type="NCBI Taxonomy" id="519421"/>
    <lineage>
        <taxon>Bacteria</taxon>
        <taxon>Bacillati</taxon>
        <taxon>Actinomycetota</taxon>
        <taxon>Actinomycetes</taxon>
        <taxon>Micromonosporales</taxon>
        <taxon>Micromonosporaceae</taxon>
        <taxon>Actinocatenispora</taxon>
    </lineage>
</organism>
<gene>
    <name evidence="1" type="ORF">Aru02nite_57640</name>
</gene>
<comment type="caution">
    <text evidence="1">The sequence shown here is derived from an EMBL/GenBank/DDBJ whole genome shotgun (WGS) entry which is preliminary data.</text>
</comment>
<sequence length="144" mass="15540">MGTSALLGMHAGHNALTATCLHFDGVPGAVVPALRQIWAHTFSRDLDRMLEVLFTGPGWLYLDPDTPTQLDPPRPEDIPVCGVGVRMREDSGPFTLTVDRFLDTVGGWLMVLDPQPLPRVLAYTAELPGPVSLPLDEKASPASV</sequence>
<evidence type="ECO:0000313" key="2">
    <source>
        <dbReference type="Proteomes" id="UP000612808"/>
    </source>
</evidence>
<keyword evidence="2" id="KW-1185">Reference proteome</keyword>
<dbReference type="RefSeq" id="WP_203662887.1">
    <property type="nucleotide sequence ID" value="NZ_BAAAZM010000012.1"/>
</dbReference>
<protein>
    <submittedName>
        <fullName evidence="1">Uncharacterized protein</fullName>
    </submittedName>
</protein>